<name>A0AAV4XMN0_CAEEX</name>
<dbReference type="Proteomes" id="UP001054945">
    <property type="component" value="Unassembled WGS sequence"/>
</dbReference>
<dbReference type="AlphaFoldDB" id="A0AAV4XMN0"/>
<evidence type="ECO:0000313" key="2">
    <source>
        <dbReference type="Proteomes" id="UP001054945"/>
    </source>
</evidence>
<dbReference type="EMBL" id="BPLR01000487">
    <property type="protein sequence ID" value="GIY95190.1"/>
    <property type="molecule type" value="Genomic_DNA"/>
</dbReference>
<organism evidence="1 2">
    <name type="scientific">Caerostris extrusa</name>
    <name type="common">Bark spider</name>
    <name type="synonym">Caerostris bankana</name>
    <dbReference type="NCBI Taxonomy" id="172846"/>
    <lineage>
        <taxon>Eukaryota</taxon>
        <taxon>Metazoa</taxon>
        <taxon>Ecdysozoa</taxon>
        <taxon>Arthropoda</taxon>
        <taxon>Chelicerata</taxon>
        <taxon>Arachnida</taxon>
        <taxon>Araneae</taxon>
        <taxon>Araneomorphae</taxon>
        <taxon>Entelegynae</taxon>
        <taxon>Araneoidea</taxon>
        <taxon>Araneidae</taxon>
        <taxon>Caerostris</taxon>
    </lineage>
</organism>
<proteinExistence type="predicted"/>
<evidence type="ECO:0000313" key="1">
    <source>
        <dbReference type="EMBL" id="GIY95190.1"/>
    </source>
</evidence>
<keyword evidence="2" id="KW-1185">Reference proteome</keyword>
<protein>
    <submittedName>
        <fullName evidence="1">Uncharacterized protein</fullName>
    </submittedName>
</protein>
<gene>
    <name evidence="1" type="ORF">CEXT_747231</name>
</gene>
<sequence>MTYRMIASLKKSNEVQHILFSFCIIPKHILRDCFLPLRWKKSTRVVNACHFPRRFAAGFGRGTLQGLARFTPRSPSHVLMDSAFRKLPNSSGDGFSSLDVFRSSSNLSEEGGGTSFL</sequence>
<accession>A0AAV4XMN0</accession>
<comment type="caution">
    <text evidence="1">The sequence shown here is derived from an EMBL/GenBank/DDBJ whole genome shotgun (WGS) entry which is preliminary data.</text>
</comment>
<reference evidence="1 2" key="1">
    <citation type="submission" date="2021-06" db="EMBL/GenBank/DDBJ databases">
        <title>Caerostris extrusa draft genome.</title>
        <authorList>
            <person name="Kono N."/>
            <person name="Arakawa K."/>
        </authorList>
    </citation>
    <scope>NUCLEOTIDE SEQUENCE [LARGE SCALE GENOMIC DNA]</scope>
</reference>